<evidence type="ECO:0000256" key="1">
    <source>
        <dbReference type="ARBA" id="ARBA00004496"/>
    </source>
</evidence>
<gene>
    <name evidence="6" type="ORF">AWU65_01740</name>
</gene>
<evidence type="ECO:0000256" key="5">
    <source>
        <dbReference type="ARBA" id="ARBA00023306"/>
    </source>
</evidence>
<reference evidence="6" key="1">
    <citation type="journal article" date="2016" name="Genome Announc.">
        <title>Draft genomes of two strains of Paenibacillus glucanolyticus with capability to degrade lignocellulose.</title>
        <authorList>
            <person name="Mathews S.L."/>
            <person name="Pawlak J."/>
            <person name="Grunden A.M."/>
        </authorList>
    </citation>
    <scope>NUCLEOTIDE SEQUENCE [LARGE SCALE GENOMIC DNA]</scope>
    <source>
        <strain evidence="6">SLM1</strain>
    </source>
</reference>
<comment type="caution">
    <text evidence="6">The sequence shown here is derived from an EMBL/GenBank/DDBJ whole genome shotgun (WGS) entry which is preliminary data.</text>
</comment>
<dbReference type="GO" id="GO:0051301">
    <property type="term" value="P:cell division"/>
    <property type="evidence" value="ECO:0007669"/>
    <property type="project" value="UniProtKB-KW"/>
</dbReference>
<keyword evidence="2" id="KW-0963">Cytoplasm</keyword>
<keyword evidence="7" id="KW-1185">Reference proteome</keyword>
<dbReference type="OrthoDB" id="389699at2"/>
<dbReference type="RefSeq" id="WP_063479673.1">
    <property type="nucleotide sequence ID" value="NZ_JBCMWP010000019.1"/>
</dbReference>
<dbReference type="NCBIfam" id="TIGR03544">
    <property type="entry name" value="DivI1A_domain"/>
    <property type="match status" value="1"/>
</dbReference>
<dbReference type="GO" id="GO:0005737">
    <property type="term" value="C:cytoplasm"/>
    <property type="evidence" value="ECO:0007669"/>
    <property type="project" value="UniProtKB-SubCell"/>
</dbReference>
<dbReference type="InterPro" id="IPR007793">
    <property type="entry name" value="DivIVA_fam"/>
</dbReference>
<evidence type="ECO:0000313" key="6">
    <source>
        <dbReference type="EMBL" id="KZS48957.1"/>
    </source>
</evidence>
<dbReference type="PANTHER" id="PTHR35794:SF1">
    <property type="entry name" value="CELL CYCLE PROTEIN GPSB"/>
    <property type="match status" value="1"/>
</dbReference>
<comment type="subcellular location">
    <subcellularLocation>
        <location evidence="1">Cytoplasm</location>
    </subcellularLocation>
</comment>
<evidence type="ECO:0000256" key="3">
    <source>
        <dbReference type="ARBA" id="ARBA00022618"/>
    </source>
</evidence>
<keyword evidence="3" id="KW-0132">Cell division</keyword>
<organism evidence="6 7">
    <name type="scientific">Paenibacillus glucanolyticus</name>
    <dbReference type="NCBI Taxonomy" id="59843"/>
    <lineage>
        <taxon>Bacteria</taxon>
        <taxon>Bacillati</taxon>
        <taxon>Bacillota</taxon>
        <taxon>Bacilli</taxon>
        <taxon>Bacillales</taxon>
        <taxon>Paenibacillaceae</taxon>
        <taxon>Paenibacillus</taxon>
    </lineage>
</organism>
<name>A0A163MDB7_9BACL</name>
<dbReference type="EMBL" id="LWMH01000001">
    <property type="protein sequence ID" value="KZS48957.1"/>
    <property type="molecule type" value="Genomic_DNA"/>
</dbReference>
<proteinExistence type="predicted"/>
<dbReference type="Pfam" id="PF05103">
    <property type="entry name" value="DivIVA"/>
    <property type="match status" value="1"/>
</dbReference>
<dbReference type="Gene3D" id="6.10.250.660">
    <property type="match status" value="1"/>
</dbReference>
<dbReference type="AlphaFoldDB" id="A0A163MDB7"/>
<accession>A0A163MDB7</accession>
<keyword evidence="4" id="KW-0175">Coiled coil</keyword>
<evidence type="ECO:0000256" key="4">
    <source>
        <dbReference type="ARBA" id="ARBA00023054"/>
    </source>
</evidence>
<dbReference type="PANTHER" id="PTHR35794">
    <property type="entry name" value="CELL DIVISION PROTEIN DIVIVA"/>
    <property type="match status" value="1"/>
</dbReference>
<sequence>MSETTKLKPKYTALDIHNKEFDRSWLGYKEDQVNEFLDDIIKDYEIFNKIIKNLQEQNKEIPINNNSSTDYILMRIRELERYCFGRERG</sequence>
<keyword evidence="5" id="KW-0131">Cell cycle</keyword>
<dbReference type="Proteomes" id="UP000076796">
    <property type="component" value="Unassembled WGS sequence"/>
</dbReference>
<protein>
    <recommendedName>
        <fullName evidence="8">DivIVA domain-containing protein</fullName>
    </recommendedName>
</protein>
<evidence type="ECO:0000313" key="7">
    <source>
        <dbReference type="Proteomes" id="UP000076796"/>
    </source>
</evidence>
<dbReference type="InterPro" id="IPR019933">
    <property type="entry name" value="DivIVA_domain"/>
</dbReference>
<evidence type="ECO:0008006" key="8">
    <source>
        <dbReference type="Google" id="ProtNLM"/>
    </source>
</evidence>
<evidence type="ECO:0000256" key="2">
    <source>
        <dbReference type="ARBA" id="ARBA00022490"/>
    </source>
</evidence>